<evidence type="ECO:0000313" key="3">
    <source>
        <dbReference type="Proteomes" id="UP000736672"/>
    </source>
</evidence>
<evidence type="ECO:0000256" key="1">
    <source>
        <dbReference type="SAM" id="MobiDB-lite"/>
    </source>
</evidence>
<accession>A0A9P9H102</accession>
<name>A0A9P9H102_FUSSL</name>
<sequence length="112" mass="12744">MTARSSQRLTPKTQKPSKALKGLPVHECEHPKCAKTFTRAEHLRFDDTNSPMGSGGFHVVGAKRSSFARTYLSYTTITSMARQRGPGFRLSCSRDVHRLGVWRCDMCWLIQW</sequence>
<evidence type="ECO:0000313" key="2">
    <source>
        <dbReference type="EMBL" id="KAH7248360.1"/>
    </source>
</evidence>
<gene>
    <name evidence="2" type="ORF">B0J15DRAFT_61240</name>
</gene>
<dbReference type="AlphaFoldDB" id="A0A9P9H102"/>
<protein>
    <submittedName>
        <fullName evidence="2">Uncharacterized protein</fullName>
    </submittedName>
</protein>
<keyword evidence="3" id="KW-1185">Reference proteome</keyword>
<proteinExistence type="predicted"/>
<feature type="compositionally biased region" description="Polar residues" evidence="1">
    <location>
        <begin position="1"/>
        <end position="16"/>
    </location>
</feature>
<organism evidence="2 3">
    <name type="scientific">Fusarium solani</name>
    <name type="common">Filamentous fungus</name>
    <dbReference type="NCBI Taxonomy" id="169388"/>
    <lineage>
        <taxon>Eukaryota</taxon>
        <taxon>Fungi</taxon>
        <taxon>Dikarya</taxon>
        <taxon>Ascomycota</taxon>
        <taxon>Pezizomycotina</taxon>
        <taxon>Sordariomycetes</taxon>
        <taxon>Hypocreomycetidae</taxon>
        <taxon>Hypocreales</taxon>
        <taxon>Nectriaceae</taxon>
        <taxon>Fusarium</taxon>
        <taxon>Fusarium solani species complex</taxon>
    </lineage>
</organism>
<dbReference type="OrthoDB" id="6077919at2759"/>
<dbReference type="Proteomes" id="UP000736672">
    <property type="component" value="Unassembled WGS sequence"/>
</dbReference>
<dbReference type="EMBL" id="JAGTJS010000014">
    <property type="protein sequence ID" value="KAH7248360.1"/>
    <property type="molecule type" value="Genomic_DNA"/>
</dbReference>
<comment type="caution">
    <text evidence="2">The sequence shown here is derived from an EMBL/GenBank/DDBJ whole genome shotgun (WGS) entry which is preliminary data.</text>
</comment>
<feature type="region of interest" description="Disordered" evidence="1">
    <location>
        <begin position="1"/>
        <end position="21"/>
    </location>
</feature>
<reference evidence="2" key="1">
    <citation type="journal article" date="2021" name="Nat. Commun.">
        <title>Genetic determinants of endophytism in the Arabidopsis root mycobiome.</title>
        <authorList>
            <person name="Mesny F."/>
            <person name="Miyauchi S."/>
            <person name="Thiergart T."/>
            <person name="Pickel B."/>
            <person name="Atanasova L."/>
            <person name="Karlsson M."/>
            <person name="Huettel B."/>
            <person name="Barry K.W."/>
            <person name="Haridas S."/>
            <person name="Chen C."/>
            <person name="Bauer D."/>
            <person name="Andreopoulos W."/>
            <person name="Pangilinan J."/>
            <person name="LaButti K."/>
            <person name="Riley R."/>
            <person name="Lipzen A."/>
            <person name="Clum A."/>
            <person name="Drula E."/>
            <person name="Henrissat B."/>
            <person name="Kohler A."/>
            <person name="Grigoriev I.V."/>
            <person name="Martin F.M."/>
            <person name="Hacquard S."/>
        </authorList>
    </citation>
    <scope>NUCLEOTIDE SEQUENCE</scope>
    <source>
        <strain evidence="2">FSSC 5 MPI-SDFR-AT-0091</strain>
    </source>
</reference>